<dbReference type="InterPro" id="IPR001174">
    <property type="entry name" value="HddA/FKP"/>
</dbReference>
<evidence type="ECO:0000259" key="6">
    <source>
        <dbReference type="Pfam" id="PF00288"/>
    </source>
</evidence>
<dbReference type="SUPFAM" id="SSF54211">
    <property type="entry name" value="Ribosomal protein S5 domain 2-like"/>
    <property type="match status" value="1"/>
</dbReference>
<evidence type="ECO:0000259" key="7">
    <source>
        <dbReference type="Pfam" id="PF08544"/>
    </source>
</evidence>
<dbReference type="GO" id="GO:0042352">
    <property type="term" value="P:GDP-L-fucose salvage"/>
    <property type="evidence" value="ECO:0007669"/>
    <property type="project" value="TreeGrafter"/>
</dbReference>
<keyword evidence="2" id="KW-0547">Nucleotide-binding</keyword>
<name>A0A2H0VGJ5_9BACT</name>
<dbReference type="InterPro" id="IPR013750">
    <property type="entry name" value="GHMP_kinase_C_dom"/>
</dbReference>
<evidence type="ECO:0000313" key="8">
    <source>
        <dbReference type="EMBL" id="PIR98234.1"/>
    </source>
</evidence>
<protein>
    <submittedName>
        <fullName evidence="8">Kinase</fullName>
    </submittedName>
</protein>
<feature type="domain" description="GHMP kinase N-terminal" evidence="6">
    <location>
        <begin position="77"/>
        <end position="157"/>
    </location>
</feature>
<dbReference type="AlphaFoldDB" id="A0A2H0VGJ5"/>
<dbReference type="InterPro" id="IPR052203">
    <property type="entry name" value="GHMP_Kinase-Related"/>
</dbReference>
<keyword evidence="3 8" id="KW-0418">Kinase</keyword>
<dbReference type="PANTHER" id="PTHR32463:SF0">
    <property type="entry name" value="L-FUCOSE KINASE"/>
    <property type="match status" value="1"/>
</dbReference>
<dbReference type="Pfam" id="PF00288">
    <property type="entry name" value="GHMP_kinases_N"/>
    <property type="match status" value="1"/>
</dbReference>
<dbReference type="Pfam" id="PF08544">
    <property type="entry name" value="GHMP_kinases_C"/>
    <property type="match status" value="1"/>
</dbReference>
<keyword evidence="1" id="KW-0808">Transferase</keyword>
<dbReference type="Gene3D" id="3.30.230.120">
    <property type="match status" value="1"/>
</dbReference>
<dbReference type="GO" id="GO:0005524">
    <property type="term" value="F:ATP binding"/>
    <property type="evidence" value="ECO:0007669"/>
    <property type="project" value="UniProtKB-KW"/>
</dbReference>
<dbReference type="InterPro" id="IPR014606">
    <property type="entry name" value="Heptose_7-P_kinase"/>
</dbReference>
<sequence>MIISRTPFRISFFGGGTDYPVWYRENGGVVLSTTIDKYSYLNCRYLPPFFDNKYKIVWSKIEAVKNIDEIEHPVVREVLKFLNISDGMEIHNSADLPAWSGMGSSSSFAVGLLNALHTLKGHLPSKEQLASEAIHIERNVLKEDGGIQDQIAVAFGGFNKIIFGGEEEFEVVPLALQKQRIDELQSHLMLFFTGTTKMGLKVAAEQIKNTPKKSTELQKMASLVTDAEKILFKNDSIEDFGHLLDETWKLKRTLADLISNSKIDEIYDKGTKAGALGGKLLGAGGRGFILFFVKPELQDKVREALSDLVHVPFKFESSGSQIIHYQPK</sequence>
<dbReference type="PRINTS" id="PR00960">
    <property type="entry name" value="LMBPPROTEIN"/>
</dbReference>
<evidence type="ECO:0000256" key="2">
    <source>
        <dbReference type="ARBA" id="ARBA00022741"/>
    </source>
</evidence>
<dbReference type="Proteomes" id="UP000231466">
    <property type="component" value="Unassembled WGS sequence"/>
</dbReference>
<proteinExistence type="inferred from homology"/>
<evidence type="ECO:0000256" key="1">
    <source>
        <dbReference type="ARBA" id="ARBA00022679"/>
    </source>
</evidence>
<dbReference type="EMBL" id="PFAH01000002">
    <property type="protein sequence ID" value="PIR98234.1"/>
    <property type="molecule type" value="Genomic_DNA"/>
</dbReference>
<comment type="similarity">
    <text evidence="5">Belongs to the GHMP kinase family.</text>
</comment>
<dbReference type="InterPro" id="IPR006204">
    <property type="entry name" value="GHMP_kinase_N_dom"/>
</dbReference>
<dbReference type="InterPro" id="IPR036554">
    <property type="entry name" value="GHMP_kinase_C_sf"/>
</dbReference>
<dbReference type="GO" id="GO:0050201">
    <property type="term" value="F:fucokinase activity"/>
    <property type="evidence" value="ECO:0007669"/>
    <property type="project" value="TreeGrafter"/>
</dbReference>
<gene>
    <name evidence="8" type="ORF">COT89_00810</name>
</gene>
<evidence type="ECO:0000256" key="5">
    <source>
        <dbReference type="ARBA" id="ARBA00038121"/>
    </source>
</evidence>
<keyword evidence="4" id="KW-0067">ATP-binding</keyword>
<dbReference type="PIRSF" id="PIRSF036406">
    <property type="entry name" value="Hept_kin"/>
    <property type="match status" value="1"/>
</dbReference>
<dbReference type="PANTHER" id="PTHR32463">
    <property type="entry name" value="L-FUCOSE KINASE"/>
    <property type="match status" value="1"/>
</dbReference>
<accession>A0A2H0VGJ5</accession>
<evidence type="ECO:0000256" key="4">
    <source>
        <dbReference type="ARBA" id="ARBA00022840"/>
    </source>
</evidence>
<organism evidence="8 9">
    <name type="scientific">Candidatus Colwellbacteria bacterium CG10_big_fil_rev_8_21_14_0_10_42_22</name>
    <dbReference type="NCBI Taxonomy" id="1974540"/>
    <lineage>
        <taxon>Bacteria</taxon>
        <taxon>Candidatus Colwelliibacteriota</taxon>
    </lineage>
</organism>
<feature type="domain" description="GHMP kinase C-terminal" evidence="7">
    <location>
        <begin position="232"/>
        <end position="307"/>
    </location>
</feature>
<evidence type="ECO:0000313" key="9">
    <source>
        <dbReference type="Proteomes" id="UP000231466"/>
    </source>
</evidence>
<reference evidence="9" key="1">
    <citation type="submission" date="2017-09" db="EMBL/GenBank/DDBJ databases">
        <title>Depth-based differentiation of microbial function through sediment-hosted aquifers and enrichment of novel symbionts in the deep terrestrial subsurface.</title>
        <authorList>
            <person name="Probst A.J."/>
            <person name="Ladd B."/>
            <person name="Jarett J.K."/>
            <person name="Geller-Mcgrath D.E."/>
            <person name="Sieber C.M.K."/>
            <person name="Emerson J.B."/>
            <person name="Anantharaman K."/>
            <person name="Thomas B.C."/>
            <person name="Malmstrom R."/>
            <person name="Stieglmeier M."/>
            <person name="Klingl A."/>
            <person name="Woyke T."/>
            <person name="Ryan C.M."/>
            <person name="Banfield J.F."/>
        </authorList>
    </citation>
    <scope>NUCLEOTIDE SEQUENCE [LARGE SCALE GENOMIC DNA]</scope>
</reference>
<evidence type="ECO:0000256" key="3">
    <source>
        <dbReference type="ARBA" id="ARBA00022777"/>
    </source>
</evidence>
<comment type="caution">
    <text evidence="8">The sequence shown here is derived from an EMBL/GenBank/DDBJ whole genome shotgun (WGS) entry which is preliminary data.</text>
</comment>
<dbReference type="InterPro" id="IPR020568">
    <property type="entry name" value="Ribosomal_Su5_D2-typ_SF"/>
</dbReference>
<dbReference type="SUPFAM" id="SSF55060">
    <property type="entry name" value="GHMP Kinase, C-terminal domain"/>
    <property type="match status" value="1"/>
</dbReference>